<feature type="domain" description="TonB-dependent receptor plug" evidence="2">
    <location>
        <begin position="53"/>
        <end position="100"/>
    </location>
</feature>
<evidence type="ECO:0000313" key="3">
    <source>
        <dbReference type="EMBL" id="GAA4337150.1"/>
    </source>
</evidence>
<evidence type="ECO:0000313" key="4">
    <source>
        <dbReference type="Proteomes" id="UP001500582"/>
    </source>
</evidence>
<dbReference type="InterPro" id="IPR023997">
    <property type="entry name" value="TonB-dep_OMP_SusC/RagA_CS"/>
</dbReference>
<comment type="caution">
    <text evidence="3">The sequence shown here is derived from an EMBL/GenBank/DDBJ whole genome shotgun (WGS) entry which is preliminary data.</text>
</comment>
<dbReference type="Pfam" id="PF07715">
    <property type="entry name" value="Plug"/>
    <property type="match status" value="1"/>
</dbReference>
<name>A0ABP8HBY0_9SPHI</name>
<dbReference type="Gene3D" id="2.170.130.10">
    <property type="entry name" value="TonB-dependent receptor, plug domain"/>
    <property type="match status" value="1"/>
</dbReference>
<dbReference type="InterPro" id="IPR012910">
    <property type="entry name" value="Plug_dom"/>
</dbReference>
<keyword evidence="1" id="KW-0732">Signal</keyword>
<dbReference type="Proteomes" id="UP001500582">
    <property type="component" value="Unassembled WGS sequence"/>
</dbReference>
<proteinExistence type="predicted"/>
<evidence type="ECO:0000256" key="1">
    <source>
        <dbReference type="SAM" id="SignalP"/>
    </source>
</evidence>
<dbReference type="EMBL" id="BAABFT010000018">
    <property type="protein sequence ID" value="GAA4337150.1"/>
    <property type="molecule type" value="Genomic_DNA"/>
</dbReference>
<dbReference type="SUPFAM" id="SSF56935">
    <property type="entry name" value="Porins"/>
    <property type="match status" value="1"/>
</dbReference>
<organism evidence="3 4">
    <name type="scientific">Mucilaginibacter gynuensis</name>
    <dbReference type="NCBI Taxonomy" id="1302236"/>
    <lineage>
        <taxon>Bacteria</taxon>
        <taxon>Pseudomonadati</taxon>
        <taxon>Bacteroidota</taxon>
        <taxon>Sphingobacteriia</taxon>
        <taxon>Sphingobacteriales</taxon>
        <taxon>Sphingobacteriaceae</taxon>
        <taxon>Mucilaginibacter</taxon>
    </lineage>
</organism>
<feature type="chain" id="PRO_5047280812" description="TonB-dependent receptor plug domain-containing protein" evidence="1">
    <location>
        <begin position="20"/>
        <end position="262"/>
    </location>
</feature>
<feature type="signal peptide" evidence="1">
    <location>
        <begin position="1"/>
        <end position="19"/>
    </location>
</feature>
<dbReference type="InterPro" id="IPR037066">
    <property type="entry name" value="Plug_dom_sf"/>
</dbReference>
<keyword evidence="4" id="KW-1185">Reference proteome</keyword>
<sequence length="262" mass="29215">MMRRLIVIIFLFCSVSVFAQSADTVIIDPADTHVSDTTKRIRLISKSSLSNNKEPLYMVDGIEVSSDTFKVLQPDNIERIEILKDASATAIYGVKGANGVILVTTKNTRVDSIRSPKGLPSSDDIVYMLDGELSDKKLKKIDPKDVLSIVTIKKDDCEICATSNKNIDSIVVAITIPYGVTRYKSNLSKFSKQYKKYLADHKNDDNMLIYILNGAIVHQKKQQGIKTLFELYSKNIERINFSAASPKVSGQKPAMLFITTKK</sequence>
<dbReference type="RefSeq" id="WP_345213590.1">
    <property type="nucleotide sequence ID" value="NZ_BAABFT010000018.1"/>
</dbReference>
<evidence type="ECO:0000259" key="2">
    <source>
        <dbReference type="Pfam" id="PF07715"/>
    </source>
</evidence>
<reference evidence="4" key="1">
    <citation type="journal article" date="2019" name="Int. J. Syst. Evol. Microbiol.">
        <title>The Global Catalogue of Microorganisms (GCM) 10K type strain sequencing project: providing services to taxonomists for standard genome sequencing and annotation.</title>
        <authorList>
            <consortium name="The Broad Institute Genomics Platform"/>
            <consortium name="The Broad Institute Genome Sequencing Center for Infectious Disease"/>
            <person name="Wu L."/>
            <person name="Ma J."/>
        </authorList>
    </citation>
    <scope>NUCLEOTIDE SEQUENCE [LARGE SCALE GENOMIC DNA]</scope>
    <source>
        <strain evidence="4">JCM 17705</strain>
    </source>
</reference>
<dbReference type="NCBIfam" id="TIGR04057">
    <property type="entry name" value="SusC_RagA_signa"/>
    <property type="match status" value="1"/>
</dbReference>
<protein>
    <recommendedName>
        <fullName evidence="2">TonB-dependent receptor plug domain-containing protein</fullName>
    </recommendedName>
</protein>
<accession>A0ABP8HBY0</accession>
<gene>
    <name evidence="3" type="ORF">GCM10023149_46440</name>
</gene>